<protein>
    <recommendedName>
        <fullName evidence="2">Zinc-ribbon domain-containing protein</fullName>
    </recommendedName>
</protein>
<gene>
    <name evidence="1" type="ORF">LCGC14_1046820</name>
</gene>
<proteinExistence type="predicted"/>
<sequence>MTDRDKEVIVKRKGKKILTVKGKNLTRKFCSNCGSPINSKICEKCGSKMD</sequence>
<organism evidence="1">
    <name type="scientific">marine sediment metagenome</name>
    <dbReference type="NCBI Taxonomy" id="412755"/>
    <lineage>
        <taxon>unclassified sequences</taxon>
        <taxon>metagenomes</taxon>
        <taxon>ecological metagenomes</taxon>
    </lineage>
</organism>
<evidence type="ECO:0000313" key="1">
    <source>
        <dbReference type="EMBL" id="KKN09420.1"/>
    </source>
</evidence>
<comment type="caution">
    <text evidence="1">The sequence shown here is derived from an EMBL/GenBank/DDBJ whole genome shotgun (WGS) entry which is preliminary data.</text>
</comment>
<dbReference type="EMBL" id="LAZR01004349">
    <property type="protein sequence ID" value="KKN09420.1"/>
    <property type="molecule type" value="Genomic_DNA"/>
</dbReference>
<dbReference type="AlphaFoldDB" id="A0A0F9MQ36"/>
<evidence type="ECO:0008006" key="2">
    <source>
        <dbReference type="Google" id="ProtNLM"/>
    </source>
</evidence>
<name>A0A0F9MQ36_9ZZZZ</name>
<accession>A0A0F9MQ36</accession>
<reference evidence="1" key="1">
    <citation type="journal article" date="2015" name="Nature">
        <title>Complex archaea that bridge the gap between prokaryotes and eukaryotes.</title>
        <authorList>
            <person name="Spang A."/>
            <person name="Saw J.H."/>
            <person name="Jorgensen S.L."/>
            <person name="Zaremba-Niedzwiedzka K."/>
            <person name="Martijn J."/>
            <person name="Lind A.E."/>
            <person name="van Eijk R."/>
            <person name="Schleper C."/>
            <person name="Guy L."/>
            <person name="Ettema T.J."/>
        </authorList>
    </citation>
    <scope>NUCLEOTIDE SEQUENCE</scope>
</reference>